<name>A0A2W7PW79_9BACT</name>
<accession>A0A2W7PW79</accession>
<dbReference type="AlphaFoldDB" id="A0A2W7PW79"/>
<dbReference type="Proteomes" id="UP000249239">
    <property type="component" value="Unassembled WGS sequence"/>
</dbReference>
<evidence type="ECO:0000313" key="2">
    <source>
        <dbReference type="Proteomes" id="UP000249239"/>
    </source>
</evidence>
<comment type="caution">
    <text evidence="1">The sequence shown here is derived from an EMBL/GenBank/DDBJ whole genome shotgun (WGS) entry which is preliminary data.</text>
</comment>
<organism evidence="1 2">
    <name type="scientific">Breznakibacter xylanolyticus</name>
    <dbReference type="NCBI Taxonomy" id="990"/>
    <lineage>
        <taxon>Bacteria</taxon>
        <taxon>Pseudomonadati</taxon>
        <taxon>Bacteroidota</taxon>
        <taxon>Bacteroidia</taxon>
        <taxon>Marinilabiliales</taxon>
        <taxon>Marinilabiliaceae</taxon>
        <taxon>Breznakibacter</taxon>
    </lineage>
</organism>
<dbReference type="RefSeq" id="WP_111446376.1">
    <property type="nucleotide sequence ID" value="NZ_QKZK01000022.1"/>
</dbReference>
<dbReference type="OrthoDB" id="1467107at2"/>
<reference evidence="1 2" key="1">
    <citation type="submission" date="2018-06" db="EMBL/GenBank/DDBJ databases">
        <title>Genomic Encyclopedia of Archaeal and Bacterial Type Strains, Phase II (KMG-II): from individual species to whole genera.</title>
        <authorList>
            <person name="Goeker M."/>
        </authorList>
    </citation>
    <scope>NUCLEOTIDE SEQUENCE [LARGE SCALE GENOMIC DNA]</scope>
    <source>
        <strain evidence="1 2">DSM 6779</strain>
    </source>
</reference>
<gene>
    <name evidence="1" type="ORF">LX69_02530</name>
</gene>
<keyword evidence="2" id="KW-1185">Reference proteome</keyword>
<dbReference type="PROSITE" id="PS51257">
    <property type="entry name" value="PROKAR_LIPOPROTEIN"/>
    <property type="match status" value="1"/>
</dbReference>
<sequence length="229" mass="26867">MTEMIRWWSVWVILFVMFGCRDGQRISKIQQGVVEYSIDYPENFKSRSVSHILPDKLQVYFADDRMKLVIKGDMNLFSLDFLSLAGGDSCFTVFRLLNRRMLYPLKTDERWFLFGQGAPYQTLIYRDSIAIIAGFKCYKVAVSRSDNPKVRYDAWFTDQLVLNSKMMRSPFEGIDGVPMAFTINYNRHEFRFRATSFSCDVQTEPIALPTQYEIVSRQEVRDMVDMIIK</sequence>
<evidence type="ECO:0008006" key="3">
    <source>
        <dbReference type="Google" id="ProtNLM"/>
    </source>
</evidence>
<evidence type="ECO:0000313" key="1">
    <source>
        <dbReference type="EMBL" id="PZX13849.1"/>
    </source>
</evidence>
<proteinExistence type="predicted"/>
<dbReference type="EMBL" id="QKZK01000022">
    <property type="protein sequence ID" value="PZX13849.1"/>
    <property type="molecule type" value="Genomic_DNA"/>
</dbReference>
<protein>
    <recommendedName>
        <fullName evidence="3">GLPGLI family protein</fullName>
    </recommendedName>
</protein>